<dbReference type="InterPro" id="IPR013105">
    <property type="entry name" value="TPR_2"/>
</dbReference>
<keyword evidence="4" id="KW-1133">Transmembrane helix</keyword>
<dbReference type="PROSITE" id="PS50005">
    <property type="entry name" value="TPR"/>
    <property type="match status" value="1"/>
</dbReference>
<dbReference type="Proteomes" id="UP001597508">
    <property type="component" value="Unassembled WGS sequence"/>
</dbReference>
<evidence type="ECO:0000259" key="5">
    <source>
        <dbReference type="Pfam" id="PF00144"/>
    </source>
</evidence>
<keyword evidence="4" id="KW-0472">Membrane</keyword>
<evidence type="ECO:0000256" key="2">
    <source>
        <dbReference type="ARBA" id="ARBA00022803"/>
    </source>
</evidence>
<keyword evidence="4" id="KW-0812">Transmembrane</keyword>
<keyword evidence="7" id="KW-1185">Reference proteome</keyword>
<keyword evidence="1" id="KW-0677">Repeat</keyword>
<dbReference type="PANTHER" id="PTHR43283">
    <property type="entry name" value="BETA-LACTAMASE-RELATED"/>
    <property type="match status" value="1"/>
</dbReference>
<feature type="transmembrane region" description="Helical" evidence="4">
    <location>
        <begin position="49"/>
        <end position="70"/>
    </location>
</feature>
<dbReference type="SMART" id="SM00028">
    <property type="entry name" value="TPR"/>
    <property type="match status" value="2"/>
</dbReference>
<protein>
    <submittedName>
        <fullName evidence="6">DUF2306 domain-containing protein</fullName>
    </submittedName>
</protein>
<dbReference type="RefSeq" id="WP_379666860.1">
    <property type="nucleotide sequence ID" value="NZ_JBHULH010000008.1"/>
</dbReference>
<feature type="transmembrane region" description="Helical" evidence="4">
    <location>
        <begin position="7"/>
        <end position="29"/>
    </location>
</feature>
<dbReference type="InterPro" id="IPR001466">
    <property type="entry name" value="Beta-lactam-related"/>
</dbReference>
<evidence type="ECO:0000256" key="1">
    <source>
        <dbReference type="ARBA" id="ARBA00022737"/>
    </source>
</evidence>
<dbReference type="InterPro" id="IPR018750">
    <property type="entry name" value="DUF2306_membrane"/>
</dbReference>
<sequence length="701" mass="80705">MKKVVKIILWILFGSLSIFFSFHPVKYFLADKPILLLLSKPVTLLSSNFYMICFYLHIVFGGIALLIGWIQFSEKFRRKYMNIHRLIGKIYITSVLISGIPGFYIALHATGGLSPKLGFGIGAILWVVLAVLGYTTIRKGNVAAHKKYMMYNYAGTFGAVTLRLWLPLLIMVFGGFIAAYQIVAWLSWVPNMIVVYFILKTKEERKTIYKKFYMKQIATGLGTLFLIGFLVSYSSPQTWFYKSPSFEGTPLAKISPASSSSFTQEKLHEIEKYLKEESETTSMMVLENGKIVFEYGDVSEISYTASVRKSILSMLYGKYVDNGTIDLQETIGSLGMDEDDGLLPIEKQATVEHLITARSGVFHQPANGGYDTNNLKERGSVQPGEYFLYNNWDFNAAGYVLEKKSGNSVYEELEQQLAIPLGFEDWHIENQSRTVNKDKSRYSAYHMHLSTRDMAKIGQLMLQKGQWNGKQLISKEWIQKTISTVTPKDTMNARYGRDPSSPLQQSYGYMWWLFERFYDNPDFDGAYTADGAFGHFITVIPKRNVVVIHKTTRDLLTLSGFSNRTSTPKWRYWWILRKLMLNRKDIAELASEKSTDEIIEFLKEEYKNKDSKYAISERLINEYGLQLADESKHEDAIKFYMLNLKLYPNYGYFTHRIYHYYGNSLLSLGKKIEALKAYKKALEYDPENRELMMKVSKLEES</sequence>
<evidence type="ECO:0000313" key="6">
    <source>
        <dbReference type="EMBL" id="MFD2568153.1"/>
    </source>
</evidence>
<reference evidence="7" key="1">
    <citation type="journal article" date="2019" name="Int. J. Syst. Evol. Microbiol.">
        <title>The Global Catalogue of Microorganisms (GCM) 10K type strain sequencing project: providing services to taxonomists for standard genome sequencing and annotation.</title>
        <authorList>
            <consortium name="The Broad Institute Genomics Platform"/>
            <consortium name="The Broad Institute Genome Sequencing Center for Infectious Disease"/>
            <person name="Wu L."/>
            <person name="Ma J."/>
        </authorList>
    </citation>
    <scope>NUCLEOTIDE SEQUENCE [LARGE SCALE GENOMIC DNA]</scope>
    <source>
        <strain evidence="7">KCTC 52127</strain>
    </source>
</reference>
<dbReference type="InterPro" id="IPR011990">
    <property type="entry name" value="TPR-like_helical_dom_sf"/>
</dbReference>
<dbReference type="Pfam" id="PF10067">
    <property type="entry name" value="DUF2306"/>
    <property type="match status" value="1"/>
</dbReference>
<dbReference type="EMBL" id="JBHULH010000008">
    <property type="protein sequence ID" value="MFD2568153.1"/>
    <property type="molecule type" value="Genomic_DNA"/>
</dbReference>
<feature type="transmembrane region" description="Helical" evidence="4">
    <location>
        <begin position="90"/>
        <end position="111"/>
    </location>
</feature>
<evidence type="ECO:0000256" key="3">
    <source>
        <dbReference type="PROSITE-ProRule" id="PRU00339"/>
    </source>
</evidence>
<keyword evidence="2 3" id="KW-0802">TPR repeat</keyword>
<dbReference type="InterPro" id="IPR050789">
    <property type="entry name" value="Diverse_Enzym_Activities"/>
</dbReference>
<dbReference type="PROSITE" id="PS50293">
    <property type="entry name" value="TPR_REGION"/>
    <property type="match status" value="1"/>
</dbReference>
<feature type="repeat" description="TPR" evidence="3">
    <location>
        <begin position="655"/>
        <end position="688"/>
    </location>
</feature>
<feature type="transmembrane region" description="Helical" evidence="4">
    <location>
        <begin position="117"/>
        <end position="137"/>
    </location>
</feature>
<feature type="domain" description="Beta-lactamase-related" evidence="5">
    <location>
        <begin position="280"/>
        <end position="553"/>
    </location>
</feature>
<dbReference type="Gene3D" id="3.40.710.10">
    <property type="entry name" value="DD-peptidase/beta-lactamase superfamily"/>
    <property type="match status" value="1"/>
</dbReference>
<comment type="caution">
    <text evidence="6">The sequence shown here is derived from an EMBL/GenBank/DDBJ whole genome shotgun (WGS) entry which is preliminary data.</text>
</comment>
<dbReference type="Pfam" id="PF00144">
    <property type="entry name" value="Beta-lactamase"/>
    <property type="match status" value="1"/>
</dbReference>
<dbReference type="Pfam" id="PF07719">
    <property type="entry name" value="TPR_2"/>
    <property type="match status" value="1"/>
</dbReference>
<feature type="transmembrane region" description="Helical" evidence="4">
    <location>
        <begin position="182"/>
        <end position="200"/>
    </location>
</feature>
<dbReference type="InterPro" id="IPR019734">
    <property type="entry name" value="TPR_rpt"/>
</dbReference>
<accession>A0ABW5LVR7</accession>
<dbReference type="Gene3D" id="1.25.40.10">
    <property type="entry name" value="Tetratricopeptide repeat domain"/>
    <property type="match status" value="1"/>
</dbReference>
<proteinExistence type="predicted"/>
<dbReference type="InterPro" id="IPR012338">
    <property type="entry name" value="Beta-lactam/transpept-like"/>
</dbReference>
<dbReference type="SUPFAM" id="SSF56601">
    <property type="entry name" value="beta-lactamase/transpeptidase-like"/>
    <property type="match status" value="1"/>
</dbReference>
<organism evidence="6 7">
    <name type="scientific">Pseudotenacibaculum haliotis</name>
    <dbReference type="NCBI Taxonomy" id="1862138"/>
    <lineage>
        <taxon>Bacteria</taxon>
        <taxon>Pseudomonadati</taxon>
        <taxon>Bacteroidota</taxon>
        <taxon>Flavobacteriia</taxon>
        <taxon>Flavobacteriales</taxon>
        <taxon>Flavobacteriaceae</taxon>
        <taxon>Pseudotenacibaculum</taxon>
    </lineage>
</organism>
<gene>
    <name evidence="6" type="ORF">ACFSRZ_12275</name>
</gene>
<feature type="transmembrane region" description="Helical" evidence="4">
    <location>
        <begin position="149"/>
        <end position="176"/>
    </location>
</feature>
<evidence type="ECO:0000256" key="4">
    <source>
        <dbReference type="SAM" id="Phobius"/>
    </source>
</evidence>
<dbReference type="SUPFAM" id="SSF48452">
    <property type="entry name" value="TPR-like"/>
    <property type="match status" value="1"/>
</dbReference>
<evidence type="ECO:0000313" key="7">
    <source>
        <dbReference type="Proteomes" id="UP001597508"/>
    </source>
</evidence>
<feature type="transmembrane region" description="Helical" evidence="4">
    <location>
        <begin position="212"/>
        <end position="233"/>
    </location>
</feature>
<name>A0ABW5LVR7_9FLAO</name>
<dbReference type="PANTHER" id="PTHR43283:SF7">
    <property type="entry name" value="BETA-LACTAMASE-RELATED DOMAIN-CONTAINING PROTEIN"/>
    <property type="match status" value="1"/>
</dbReference>